<evidence type="ECO:0000256" key="1">
    <source>
        <dbReference type="SAM" id="MobiDB-lite"/>
    </source>
</evidence>
<sequence length="66" mass="6643">GGRRPPRSRNGGLAARSGHAGIGHSAHVAVSGPTARPARQPAAARGNGKPGLRPLLQRRGGAVLRP</sequence>
<dbReference type="AlphaFoldDB" id="A0A699XDX2"/>
<gene>
    <name evidence="2" type="ORF">Tci_930271</name>
</gene>
<comment type="caution">
    <text evidence="2">The sequence shown here is derived from an EMBL/GenBank/DDBJ whole genome shotgun (WGS) entry which is preliminary data.</text>
</comment>
<reference evidence="2" key="1">
    <citation type="journal article" date="2019" name="Sci. Rep.">
        <title>Draft genome of Tanacetum cinerariifolium, the natural source of mosquito coil.</title>
        <authorList>
            <person name="Yamashiro T."/>
            <person name="Shiraishi A."/>
            <person name="Satake H."/>
            <person name="Nakayama K."/>
        </authorList>
    </citation>
    <scope>NUCLEOTIDE SEQUENCE</scope>
</reference>
<dbReference type="EMBL" id="BKCJ011851284">
    <property type="protein sequence ID" value="GFD58302.1"/>
    <property type="molecule type" value="Genomic_DNA"/>
</dbReference>
<evidence type="ECO:0000313" key="2">
    <source>
        <dbReference type="EMBL" id="GFD58302.1"/>
    </source>
</evidence>
<accession>A0A699XDX2</accession>
<feature type="non-terminal residue" evidence="2">
    <location>
        <position position="1"/>
    </location>
</feature>
<organism evidence="2">
    <name type="scientific">Tanacetum cinerariifolium</name>
    <name type="common">Dalmatian daisy</name>
    <name type="synonym">Chrysanthemum cinerariifolium</name>
    <dbReference type="NCBI Taxonomy" id="118510"/>
    <lineage>
        <taxon>Eukaryota</taxon>
        <taxon>Viridiplantae</taxon>
        <taxon>Streptophyta</taxon>
        <taxon>Embryophyta</taxon>
        <taxon>Tracheophyta</taxon>
        <taxon>Spermatophyta</taxon>
        <taxon>Magnoliopsida</taxon>
        <taxon>eudicotyledons</taxon>
        <taxon>Gunneridae</taxon>
        <taxon>Pentapetalae</taxon>
        <taxon>asterids</taxon>
        <taxon>campanulids</taxon>
        <taxon>Asterales</taxon>
        <taxon>Asteraceae</taxon>
        <taxon>Asteroideae</taxon>
        <taxon>Anthemideae</taxon>
        <taxon>Anthemidinae</taxon>
        <taxon>Tanacetum</taxon>
    </lineage>
</organism>
<proteinExistence type="predicted"/>
<feature type="non-terminal residue" evidence="2">
    <location>
        <position position="66"/>
    </location>
</feature>
<feature type="region of interest" description="Disordered" evidence="1">
    <location>
        <begin position="1"/>
        <end position="66"/>
    </location>
</feature>
<feature type="compositionally biased region" description="Low complexity" evidence="1">
    <location>
        <begin position="33"/>
        <end position="45"/>
    </location>
</feature>
<name>A0A699XDX2_TANCI</name>
<protein>
    <submittedName>
        <fullName evidence="2">Uncharacterized protein</fullName>
    </submittedName>
</protein>